<evidence type="ECO:0000313" key="3">
    <source>
        <dbReference type="Proteomes" id="UP000287605"/>
    </source>
</evidence>
<organism evidence="2 3">
    <name type="scientific">Vagococcus elongatus</name>
    <dbReference type="NCBI Taxonomy" id="180344"/>
    <lineage>
        <taxon>Bacteria</taxon>
        <taxon>Bacillati</taxon>
        <taxon>Bacillota</taxon>
        <taxon>Bacilli</taxon>
        <taxon>Lactobacillales</taxon>
        <taxon>Enterococcaceae</taxon>
        <taxon>Vagococcus</taxon>
    </lineage>
</organism>
<protein>
    <submittedName>
        <fullName evidence="2">SprT family protein</fullName>
    </submittedName>
</protein>
<feature type="domain" description="SprT-like" evidence="1">
    <location>
        <begin position="4"/>
        <end position="146"/>
    </location>
</feature>
<evidence type="ECO:0000259" key="1">
    <source>
        <dbReference type="SMART" id="SM00731"/>
    </source>
</evidence>
<gene>
    <name evidence="2" type="ORF">CBF29_06105</name>
</gene>
<accession>A0A430AXC1</accession>
<dbReference type="GO" id="GO:0006950">
    <property type="term" value="P:response to stress"/>
    <property type="evidence" value="ECO:0007669"/>
    <property type="project" value="UniProtKB-ARBA"/>
</dbReference>
<dbReference type="Proteomes" id="UP000287605">
    <property type="component" value="Unassembled WGS sequence"/>
</dbReference>
<name>A0A430AXC1_9ENTE</name>
<dbReference type="OrthoDB" id="9799909at2"/>
<dbReference type="AlphaFoldDB" id="A0A430AXC1"/>
<dbReference type="Pfam" id="PF10263">
    <property type="entry name" value="SprT-like"/>
    <property type="match status" value="1"/>
</dbReference>
<dbReference type="SMART" id="SM00731">
    <property type="entry name" value="SprT"/>
    <property type="match status" value="1"/>
</dbReference>
<dbReference type="EMBL" id="NGKA01000007">
    <property type="protein sequence ID" value="RSU12710.1"/>
    <property type="molecule type" value="Genomic_DNA"/>
</dbReference>
<reference evidence="2 3" key="1">
    <citation type="submission" date="2017-05" db="EMBL/GenBank/DDBJ databases">
        <title>Vagococcus spp. assemblies.</title>
        <authorList>
            <person name="Gulvik C.A."/>
        </authorList>
    </citation>
    <scope>NUCLEOTIDE SEQUENCE [LARGE SCALE GENOMIC DNA]</scope>
    <source>
        <strain evidence="2 3">CCUG 51432</strain>
    </source>
</reference>
<sequence length="157" mass="18684">MGNAELQELVKTVSLRCFGKEFYHSAFFNGRLQTTGGRYHLNDHHIDINPRVFEKYGWTELIDVIIHELCHYHLHLSGQGYQHRDQTFKELLKKTGGSRFVRPLTQENHIRKFIYQCLVCEKVYPRKRRMSVEKYCCPCGGRLNLVKERKKEAWQNL</sequence>
<keyword evidence="3" id="KW-1185">Reference proteome</keyword>
<evidence type="ECO:0000313" key="2">
    <source>
        <dbReference type="EMBL" id="RSU12710.1"/>
    </source>
</evidence>
<comment type="caution">
    <text evidence="2">The sequence shown here is derived from an EMBL/GenBank/DDBJ whole genome shotgun (WGS) entry which is preliminary data.</text>
</comment>
<proteinExistence type="predicted"/>
<dbReference type="InterPro" id="IPR006640">
    <property type="entry name" value="SprT-like_domain"/>
</dbReference>
<dbReference type="NCBIfam" id="NF003339">
    <property type="entry name" value="PRK04351.1"/>
    <property type="match status" value="1"/>
</dbReference>